<reference evidence="3" key="1">
    <citation type="journal article" date="2019" name="Int. J. Syst. Evol. Microbiol.">
        <title>The Global Catalogue of Microorganisms (GCM) 10K type strain sequencing project: providing services to taxonomists for standard genome sequencing and annotation.</title>
        <authorList>
            <consortium name="The Broad Institute Genomics Platform"/>
            <consortium name="The Broad Institute Genome Sequencing Center for Infectious Disease"/>
            <person name="Wu L."/>
            <person name="Ma J."/>
        </authorList>
    </citation>
    <scope>NUCLEOTIDE SEQUENCE [LARGE SCALE GENOMIC DNA]</scope>
    <source>
        <strain evidence="3">CGMCC 4.7317</strain>
    </source>
</reference>
<organism evidence="2 3">
    <name type="scientific">Longivirga aurantiaca</name>
    <dbReference type="NCBI Taxonomy" id="1837743"/>
    <lineage>
        <taxon>Bacteria</taxon>
        <taxon>Bacillati</taxon>
        <taxon>Actinomycetota</taxon>
        <taxon>Actinomycetes</taxon>
        <taxon>Sporichthyales</taxon>
        <taxon>Sporichthyaceae</taxon>
        <taxon>Longivirga</taxon>
    </lineage>
</organism>
<sequence length="321" mass="34080">MADVGGSEVRRTETLLHGHRTAYRVAGDPDLPVLVLVHGLTSSSATWDPVMSALSREAHVIAPDLLGHGESDKPRGDYSLGAFAAGLRDLLEKLGHSSATVVGHSLGGGVAMQFAYQFPEYTERLGLVASGGLGREVSWVLRAASLPGAELVLPVIAHHRIAVAAASVGRLLRWSPVRPSPSVLEAARGYASLADLPARTAFVHTVRSVIDPGGQRISASDRLYLSTGRPTLIVWGAKDGLIPVSHAYAAHEWIAGSRLELFEQSGHFPHQDEPERFARALLDFLATTEPATGDRAVLRERLGHGAGAVRLDPASSHPDAV</sequence>
<evidence type="ECO:0000313" key="3">
    <source>
        <dbReference type="Proteomes" id="UP001596138"/>
    </source>
</evidence>
<dbReference type="PRINTS" id="PR00111">
    <property type="entry name" value="ABHYDROLASE"/>
</dbReference>
<dbReference type="GO" id="GO:0016787">
    <property type="term" value="F:hydrolase activity"/>
    <property type="evidence" value="ECO:0007669"/>
    <property type="project" value="UniProtKB-KW"/>
</dbReference>
<feature type="domain" description="AB hydrolase-1" evidence="1">
    <location>
        <begin position="32"/>
        <end position="274"/>
    </location>
</feature>
<name>A0ABW1T3Q4_9ACTN</name>
<gene>
    <name evidence="2" type="ORF">ACFQGU_14785</name>
</gene>
<keyword evidence="2" id="KW-0378">Hydrolase</keyword>
<evidence type="ECO:0000259" key="1">
    <source>
        <dbReference type="Pfam" id="PF00561"/>
    </source>
</evidence>
<dbReference type="InterPro" id="IPR029058">
    <property type="entry name" value="AB_hydrolase_fold"/>
</dbReference>
<dbReference type="RefSeq" id="WP_386767962.1">
    <property type="nucleotide sequence ID" value="NZ_JBHSTI010000008.1"/>
</dbReference>
<dbReference type="PANTHER" id="PTHR43798:SF33">
    <property type="entry name" value="HYDROLASE, PUTATIVE (AFU_ORTHOLOGUE AFUA_2G14860)-RELATED"/>
    <property type="match status" value="1"/>
</dbReference>
<proteinExistence type="predicted"/>
<keyword evidence="3" id="KW-1185">Reference proteome</keyword>
<dbReference type="EMBL" id="JBHSTI010000008">
    <property type="protein sequence ID" value="MFC6239146.1"/>
    <property type="molecule type" value="Genomic_DNA"/>
</dbReference>
<dbReference type="Gene3D" id="3.40.50.1820">
    <property type="entry name" value="alpha/beta hydrolase"/>
    <property type="match status" value="1"/>
</dbReference>
<dbReference type="PANTHER" id="PTHR43798">
    <property type="entry name" value="MONOACYLGLYCEROL LIPASE"/>
    <property type="match status" value="1"/>
</dbReference>
<comment type="caution">
    <text evidence="2">The sequence shown here is derived from an EMBL/GenBank/DDBJ whole genome shotgun (WGS) entry which is preliminary data.</text>
</comment>
<evidence type="ECO:0000313" key="2">
    <source>
        <dbReference type="EMBL" id="MFC6239146.1"/>
    </source>
</evidence>
<dbReference type="Proteomes" id="UP001596138">
    <property type="component" value="Unassembled WGS sequence"/>
</dbReference>
<dbReference type="InterPro" id="IPR050266">
    <property type="entry name" value="AB_hydrolase_sf"/>
</dbReference>
<dbReference type="SUPFAM" id="SSF53474">
    <property type="entry name" value="alpha/beta-Hydrolases"/>
    <property type="match status" value="1"/>
</dbReference>
<accession>A0ABW1T3Q4</accession>
<dbReference type="InterPro" id="IPR000073">
    <property type="entry name" value="AB_hydrolase_1"/>
</dbReference>
<dbReference type="Pfam" id="PF00561">
    <property type="entry name" value="Abhydrolase_1"/>
    <property type="match status" value="1"/>
</dbReference>
<protein>
    <submittedName>
        <fullName evidence="2">Alpha/beta fold hydrolase</fullName>
    </submittedName>
</protein>